<dbReference type="EMBL" id="CAJVQB010006439">
    <property type="protein sequence ID" value="CAG8684080.1"/>
    <property type="molecule type" value="Genomic_DNA"/>
</dbReference>
<dbReference type="Proteomes" id="UP000789901">
    <property type="component" value="Unassembled WGS sequence"/>
</dbReference>
<evidence type="ECO:0000313" key="2">
    <source>
        <dbReference type="Proteomes" id="UP000789901"/>
    </source>
</evidence>
<sequence>VESRLMDYHSQIKHQNNHCHLQDCQIELVKSHMEPIGALLPDCGGSDGGVTTFEEERERGM</sequence>
<organism evidence="1 2">
    <name type="scientific">Gigaspora margarita</name>
    <dbReference type="NCBI Taxonomy" id="4874"/>
    <lineage>
        <taxon>Eukaryota</taxon>
        <taxon>Fungi</taxon>
        <taxon>Fungi incertae sedis</taxon>
        <taxon>Mucoromycota</taxon>
        <taxon>Glomeromycotina</taxon>
        <taxon>Glomeromycetes</taxon>
        <taxon>Diversisporales</taxon>
        <taxon>Gigasporaceae</taxon>
        <taxon>Gigaspora</taxon>
    </lineage>
</organism>
<reference evidence="1 2" key="1">
    <citation type="submission" date="2021-06" db="EMBL/GenBank/DDBJ databases">
        <authorList>
            <person name="Kallberg Y."/>
            <person name="Tangrot J."/>
            <person name="Rosling A."/>
        </authorList>
    </citation>
    <scope>NUCLEOTIDE SEQUENCE [LARGE SCALE GENOMIC DNA]</scope>
    <source>
        <strain evidence="1 2">120-4 pot B 10/14</strain>
    </source>
</reference>
<protein>
    <submittedName>
        <fullName evidence="1">21271_t:CDS:1</fullName>
    </submittedName>
</protein>
<evidence type="ECO:0000313" key="1">
    <source>
        <dbReference type="EMBL" id="CAG8684080.1"/>
    </source>
</evidence>
<gene>
    <name evidence="1" type="ORF">GMARGA_LOCUS11145</name>
</gene>
<proteinExistence type="predicted"/>
<comment type="caution">
    <text evidence="1">The sequence shown here is derived from an EMBL/GenBank/DDBJ whole genome shotgun (WGS) entry which is preliminary data.</text>
</comment>
<accession>A0ABN7UVD2</accession>
<keyword evidence="2" id="KW-1185">Reference proteome</keyword>
<name>A0ABN7UVD2_GIGMA</name>
<feature type="non-terminal residue" evidence="1">
    <location>
        <position position="1"/>
    </location>
</feature>